<evidence type="ECO:0000256" key="1">
    <source>
        <dbReference type="SAM" id="MobiDB-lite"/>
    </source>
</evidence>
<gene>
    <name evidence="2" type="ORF">DILT_LOCUS17295</name>
</gene>
<name>A0A3P7N4Q8_DIBLA</name>
<protein>
    <submittedName>
        <fullName evidence="2">Uncharacterized protein</fullName>
    </submittedName>
</protein>
<dbReference type="Proteomes" id="UP000281553">
    <property type="component" value="Unassembled WGS sequence"/>
</dbReference>
<dbReference type="EMBL" id="UYRU01090722">
    <property type="protein sequence ID" value="VDN37355.1"/>
    <property type="molecule type" value="Genomic_DNA"/>
</dbReference>
<organism evidence="2 3">
    <name type="scientific">Dibothriocephalus latus</name>
    <name type="common">Fish tapeworm</name>
    <name type="synonym">Diphyllobothrium latum</name>
    <dbReference type="NCBI Taxonomy" id="60516"/>
    <lineage>
        <taxon>Eukaryota</taxon>
        <taxon>Metazoa</taxon>
        <taxon>Spiralia</taxon>
        <taxon>Lophotrochozoa</taxon>
        <taxon>Platyhelminthes</taxon>
        <taxon>Cestoda</taxon>
        <taxon>Eucestoda</taxon>
        <taxon>Diphyllobothriidea</taxon>
        <taxon>Diphyllobothriidae</taxon>
        <taxon>Dibothriocephalus</taxon>
    </lineage>
</organism>
<feature type="region of interest" description="Disordered" evidence="1">
    <location>
        <begin position="58"/>
        <end position="90"/>
    </location>
</feature>
<dbReference type="AlphaFoldDB" id="A0A3P7N4Q8"/>
<evidence type="ECO:0000313" key="2">
    <source>
        <dbReference type="EMBL" id="VDN37355.1"/>
    </source>
</evidence>
<proteinExistence type="predicted"/>
<accession>A0A3P7N4Q8</accession>
<reference evidence="2 3" key="1">
    <citation type="submission" date="2018-11" db="EMBL/GenBank/DDBJ databases">
        <authorList>
            <consortium name="Pathogen Informatics"/>
        </authorList>
    </citation>
    <scope>NUCLEOTIDE SEQUENCE [LARGE SCALE GENOMIC DNA]</scope>
</reference>
<sequence length="90" mass="10223">MFELCHVGRVELYLIQPQELAQVREKQKQEVNMDDILGSNINAEVIANGEEHEEQRFAQGHNTMKWNDGKAGTNEEDEDKPKPLAAFDVG</sequence>
<keyword evidence="3" id="KW-1185">Reference proteome</keyword>
<evidence type="ECO:0000313" key="3">
    <source>
        <dbReference type="Proteomes" id="UP000281553"/>
    </source>
</evidence>